<evidence type="ECO:0000313" key="2">
    <source>
        <dbReference type="EMBL" id="KAK3677289.1"/>
    </source>
</evidence>
<sequence length="97" mass="10704">MSYNRFTSDGQRQRAASIQAMAGAQVDGHTAETSAADSSISIERPRLYLARAVIILRAASQNELADQYEAAAIRDFGEAEWRDDVHDAEQLEHPCPL</sequence>
<feature type="compositionally biased region" description="Polar residues" evidence="1">
    <location>
        <begin position="1"/>
        <end position="16"/>
    </location>
</feature>
<evidence type="ECO:0000256" key="1">
    <source>
        <dbReference type="SAM" id="MobiDB-lite"/>
    </source>
</evidence>
<name>A0AAE1C3Y1_9PEZI</name>
<proteinExistence type="predicted"/>
<gene>
    <name evidence="2" type="ORF">LTR78_002827</name>
</gene>
<accession>A0AAE1C3Y1</accession>
<keyword evidence="3" id="KW-1185">Reference proteome</keyword>
<evidence type="ECO:0000313" key="3">
    <source>
        <dbReference type="Proteomes" id="UP001274830"/>
    </source>
</evidence>
<dbReference type="Proteomes" id="UP001274830">
    <property type="component" value="Unassembled WGS sequence"/>
</dbReference>
<dbReference type="AlphaFoldDB" id="A0AAE1C3Y1"/>
<dbReference type="EMBL" id="JAUTXT010000007">
    <property type="protein sequence ID" value="KAK3677289.1"/>
    <property type="molecule type" value="Genomic_DNA"/>
</dbReference>
<protein>
    <submittedName>
        <fullName evidence="2">Uncharacterized protein</fullName>
    </submittedName>
</protein>
<reference evidence="2" key="1">
    <citation type="submission" date="2023-07" db="EMBL/GenBank/DDBJ databases">
        <title>Black Yeasts Isolated from many extreme environments.</title>
        <authorList>
            <person name="Coleine C."/>
            <person name="Stajich J.E."/>
            <person name="Selbmann L."/>
        </authorList>
    </citation>
    <scope>NUCLEOTIDE SEQUENCE</scope>
    <source>
        <strain evidence="2">CCFEE 5485</strain>
    </source>
</reference>
<feature type="region of interest" description="Disordered" evidence="1">
    <location>
        <begin position="1"/>
        <end position="37"/>
    </location>
</feature>
<comment type="caution">
    <text evidence="2">The sequence shown here is derived from an EMBL/GenBank/DDBJ whole genome shotgun (WGS) entry which is preliminary data.</text>
</comment>
<organism evidence="2 3">
    <name type="scientific">Recurvomyces mirabilis</name>
    <dbReference type="NCBI Taxonomy" id="574656"/>
    <lineage>
        <taxon>Eukaryota</taxon>
        <taxon>Fungi</taxon>
        <taxon>Dikarya</taxon>
        <taxon>Ascomycota</taxon>
        <taxon>Pezizomycotina</taxon>
        <taxon>Dothideomycetes</taxon>
        <taxon>Dothideomycetidae</taxon>
        <taxon>Mycosphaerellales</taxon>
        <taxon>Teratosphaeriaceae</taxon>
        <taxon>Recurvomyces</taxon>
    </lineage>
</organism>